<protein>
    <recommendedName>
        <fullName evidence="3">Lipoprotein</fullName>
    </recommendedName>
</protein>
<accession>A0A6M8HVB5</accession>
<dbReference type="AlphaFoldDB" id="A0A6M8HVB5"/>
<organism evidence="1 2">
    <name type="scientific">Lichenicola cladoniae</name>
    <dbReference type="NCBI Taxonomy" id="1484109"/>
    <lineage>
        <taxon>Bacteria</taxon>
        <taxon>Pseudomonadati</taxon>
        <taxon>Pseudomonadota</taxon>
        <taxon>Alphaproteobacteria</taxon>
        <taxon>Acetobacterales</taxon>
        <taxon>Acetobacteraceae</taxon>
        <taxon>Lichenicola</taxon>
    </lineage>
</organism>
<dbReference type="EMBL" id="CP053708">
    <property type="protein sequence ID" value="QKE92105.1"/>
    <property type="molecule type" value="Genomic_DNA"/>
</dbReference>
<keyword evidence="2" id="KW-1185">Reference proteome</keyword>
<reference evidence="1 2" key="1">
    <citation type="journal article" date="2014" name="World J. Microbiol. Biotechnol.">
        <title>Biodiversity and physiological characteristics of Antarctic and Arctic lichens-associated bacteria.</title>
        <authorList>
            <person name="Lee Y.M."/>
            <person name="Kim E.H."/>
            <person name="Lee H.K."/>
            <person name="Hong S.G."/>
        </authorList>
    </citation>
    <scope>NUCLEOTIDE SEQUENCE [LARGE SCALE GENOMIC DNA]</scope>
    <source>
        <strain evidence="1 2">PAMC 26569</strain>
    </source>
</reference>
<proteinExistence type="predicted"/>
<gene>
    <name evidence="1" type="ORF">HN018_20535</name>
</gene>
<evidence type="ECO:0000313" key="1">
    <source>
        <dbReference type="EMBL" id="QKE92105.1"/>
    </source>
</evidence>
<sequence>MNRRHPTTLPRILLAAATVATLSGCATRGCDNPYVLDYIDNADRSSDLAYLGLVRDAVRTDPGPKPNTAYCSVWQRIKNPAYGSTPTQPESLLRPQHYTITQFDHGWRIVPTIP</sequence>
<dbReference type="PROSITE" id="PS51257">
    <property type="entry name" value="PROKAR_LIPOPROTEIN"/>
    <property type="match status" value="1"/>
</dbReference>
<name>A0A6M8HVB5_9PROT</name>
<dbReference type="RefSeq" id="WP_171833787.1">
    <property type="nucleotide sequence ID" value="NZ_CP053708.1"/>
</dbReference>
<dbReference type="KEGG" id="lck:HN018_20535"/>
<evidence type="ECO:0000313" key="2">
    <source>
        <dbReference type="Proteomes" id="UP000500767"/>
    </source>
</evidence>
<dbReference type="Proteomes" id="UP000500767">
    <property type="component" value="Chromosome"/>
</dbReference>
<evidence type="ECO:0008006" key="3">
    <source>
        <dbReference type="Google" id="ProtNLM"/>
    </source>
</evidence>